<dbReference type="RefSeq" id="WP_110528206.1">
    <property type="nucleotide sequence ID" value="NZ_QKOE01000018.1"/>
</dbReference>
<comment type="caution">
    <text evidence="1">The sequence shown here is derived from an EMBL/GenBank/DDBJ whole genome shotgun (WGS) entry which is preliminary data.</text>
</comment>
<gene>
    <name evidence="1" type="ORF">DNK49_18745</name>
</gene>
<organism evidence="1 2">
    <name type="scientific">Parazoarcus communis SWub3 = DSM 12120</name>
    <dbReference type="NCBI Taxonomy" id="1121029"/>
    <lineage>
        <taxon>Bacteria</taxon>
        <taxon>Pseudomonadati</taxon>
        <taxon>Pseudomonadota</taxon>
        <taxon>Betaproteobacteria</taxon>
        <taxon>Rhodocyclales</taxon>
        <taxon>Zoogloeaceae</taxon>
        <taxon>Parazoarcus</taxon>
    </lineage>
</organism>
<proteinExistence type="predicted"/>
<dbReference type="AlphaFoldDB" id="A0A323URH1"/>
<dbReference type="Pfam" id="PF08897">
    <property type="entry name" value="DUF1841"/>
    <property type="match status" value="1"/>
</dbReference>
<evidence type="ECO:0000313" key="2">
    <source>
        <dbReference type="Proteomes" id="UP000248259"/>
    </source>
</evidence>
<name>A0A323URH1_9RHOO</name>
<reference evidence="1 2" key="1">
    <citation type="submission" date="2018-06" db="EMBL/GenBank/DDBJ databases">
        <title>Azoarcus communis strain SWub3 genome.</title>
        <authorList>
            <person name="Zorraquino Salvo V."/>
            <person name="Toubiana D."/>
            <person name="Blumwald E."/>
        </authorList>
    </citation>
    <scope>NUCLEOTIDE SEQUENCE [LARGE SCALE GENOMIC DNA]</scope>
    <source>
        <strain evidence="1 2">SWub3</strain>
    </source>
</reference>
<keyword evidence="2" id="KW-1185">Reference proteome</keyword>
<dbReference type="Proteomes" id="UP000248259">
    <property type="component" value="Unassembled WGS sequence"/>
</dbReference>
<accession>A0A323URH1</accession>
<dbReference type="InterPro" id="IPR014993">
    <property type="entry name" value="DUF1841"/>
</dbReference>
<dbReference type="OrthoDB" id="9789432at2"/>
<dbReference type="EMBL" id="QKOE01000018">
    <property type="protein sequence ID" value="PZA15039.1"/>
    <property type="molecule type" value="Genomic_DNA"/>
</dbReference>
<evidence type="ECO:0000313" key="1">
    <source>
        <dbReference type="EMBL" id="PZA15039.1"/>
    </source>
</evidence>
<sequence length="143" mass="16234">MFNPSRDQVRTFFIESWRKHREREVLTQLEALACQLIEHHPEYHSIIEDPDSVDRDFAPEDGQVNPFLHLSLHLAIEEQLSIDQPPGLRAAFDTLCQRHGDRHAALHDVLECLGETIFNAQRAGSPPDGAAYLSSVCRRASLP</sequence>
<protein>
    <submittedName>
        <fullName evidence="1">DUF1841 domain-containing protein</fullName>
    </submittedName>
</protein>